<sequence>MFLCRSPVVANDFWTDLNQAAGAGVKLNMDIARNIAQKNGCSFVSSSSLKPVDFTAGQMAITDGKVKGWAAPQLYIMYVNRPAN</sequence>
<evidence type="ECO:0000313" key="1">
    <source>
        <dbReference type="EMBL" id="SCB52381.1"/>
    </source>
</evidence>
<name>A0A1C3XJC3_9BRAD</name>
<organism evidence="1 2">
    <name type="scientific">Bradyrhizobium yuanmingense</name>
    <dbReference type="NCBI Taxonomy" id="108015"/>
    <lineage>
        <taxon>Bacteria</taxon>
        <taxon>Pseudomonadati</taxon>
        <taxon>Pseudomonadota</taxon>
        <taxon>Alphaproteobacteria</taxon>
        <taxon>Hyphomicrobiales</taxon>
        <taxon>Nitrobacteraceae</taxon>
        <taxon>Bradyrhizobium</taxon>
    </lineage>
</organism>
<reference evidence="1 2" key="1">
    <citation type="submission" date="2016-08" db="EMBL/GenBank/DDBJ databases">
        <authorList>
            <person name="Seilhamer J.J."/>
        </authorList>
    </citation>
    <scope>NUCLEOTIDE SEQUENCE [LARGE SCALE GENOMIC DNA]</scope>
    <source>
        <strain evidence="1 2">CCBAU 10071</strain>
    </source>
</reference>
<dbReference type="Proteomes" id="UP000183174">
    <property type="component" value="Unassembled WGS sequence"/>
</dbReference>
<dbReference type="RefSeq" id="WP_074448506.1">
    <property type="nucleotide sequence ID" value="NZ_FMAE01000032.1"/>
</dbReference>
<dbReference type="AlphaFoldDB" id="A0A1C3XJC3"/>
<evidence type="ECO:0000313" key="2">
    <source>
        <dbReference type="Proteomes" id="UP000183174"/>
    </source>
</evidence>
<protein>
    <submittedName>
        <fullName evidence="1">Uncharacterized protein</fullName>
    </submittedName>
</protein>
<dbReference type="EMBL" id="FMAE01000032">
    <property type="protein sequence ID" value="SCB52381.1"/>
    <property type="molecule type" value="Genomic_DNA"/>
</dbReference>
<proteinExistence type="predicted"/>
<accession>A0A1C3XJC3</accession>
<gene>
    <name evidence="1" type="ORF">GA0061099_10322</name>
</gene>